<feature type="region of interest" description="Disordered" evidence="1">
    <location>
        <begin position="72"/>
        <end position="142"/>
    </location>
</feature>
<dbReference type="EMBL" id="JAJFAZ020000006">
    <property type="protein sequence ID" value="KAI5324234.1"/>
    <property type="molecule type" value="Genomic_DNA"/>
</dbReference>
<reference evidence="2 3" key="1">
    <citation type="journal article" date="2022" name="G3 (Bethesda)">
        <title>Whole-genome sequence and methylome profiling of the almond [Prunus dulcis (Mill.) D.A. Webb] cultivar 'Nonpareil'.</title>
        <authorList>
            <person name="D'Amico-Willman K.M."/>
            <person name="Ouma W.Z."/>
            <person name="Meulia T."/>
            <person name="Sideli G.M."/>
            <person name="Gradziel T.M."/>
            <person name="Fresnedo-Ramirez J."/>
        </authorList>
    </citation>
    <scope>NUCLEOTIDE SEQUENCE [LARGE SCALE GENOMIC DNA]</scope>
    <source>
        <strain evidence="2">Clone GOH B32 T37-40</strain>
    </source>
</reference>
<keyword evidence="3" id="KW-1185">Reference proteome</keyword>
<name>A0AAD4YWU7_PRUDU</name>
<accession>A0AAD4YWU7</accession>
<feature type="compositionally biased region" description="Basic and acidic residues" evidence="1">
    <location>
        <begin position="89"/>
        <end position="101"/>
    </location>
</feature>
<gene>
    <name evidence="2" type="ORF">L3X38_033307</name>
</gene>
<protein>
    <submittedName>
        <fullName evidence="2">Uncharacterized protein</fullName>
    </submittedName>
</protein>
<evidence type="ECO:0000313" key="3">
    <source>
        <dbReference type="Proteomes" id="UP001054821"/>
    </source>
</evidence>
<dbReference type="AlphaFoldDB" id="A0AAD4YWU7"/>
<evidence type="ECO:0000256" key="1">
    <source>
        <dbReference type="SAM" id="MobiDB-lite"/>
    </source>
</evidence>
<sequence length="154" mass="17181">MVTALEEPILELEAHLTGVFEANNSKVEVSESTKKKGDKPLKVEKARLAPSKVKPLVAKGPTVTKLAQPTKVEKKEKNNQNMVQEAEDEPHRILSEPRVEEDQVMVDAETNVVEKEAEHKAEEEAKEPLENFEGSAAEDEELNGMMRSMLMMST</sequence>
<comment type="caution">
    <text evidence="2">The sequence shown here is derived from an EMBL/GenBank/DDBJ whole genome shotgun (WGS) entry which is preliminary data.</text>
</comment>
<organism evidence="2 3">
    <name type="scientific">Prunus dulcis</name>
    <name type="common">Almond</name>
    <name type="synonym">Amygdalus dulcis</name>
    <dbReference type="NCBI Taxonomy" id="3755"/>
    <lineage>
        <taxon>Eukaryota</taxon>
        <taxon>Viridiplantae</taxon>
        <taxon>Streptophyta</taxon>
        <taxon>Embryophyta</taxon>
        <taxon>Tracheophyta</taxon>
        <taxon>Spermatophyta</taxon>
        <taxon>Magnoliopsida</taxon>
        <taxon>eudicotyledons</taxon>
        <taxon>Gunneridae</taxon>
        <taxon>Pentapetalae</taxon>
        <taxon>rosids</taxon>
        <taxon>fabids</taxon>
        <taxon>Rosales</taxon>
        <taxon>Rosaceae</taxon>
        <taxon>Amygdaloideae</taxon>
        <taxon>Amygdaleae</taxon>
        <taxon>Prunus</taxon>
    </lineage>
</organism>
<evidence type="ECO:0000313" key="2">
    <source>
        <dbReference type="EMBL" id="KAI5324234.1"/>
    </source>
</evidence>
<feature type="compositionally biased region" description="Basic and acidic residues" evidence="1">
    <location>
        <begin position="112"/>
        <end position="129"/>
    </location>
</feature>
<proteinExistence type="predicted"/>
<dbReference type="Proteomes" id="UP001054821">
    <property type="component" value="Chromosome 6"/>
</dbReference>